<dbReference type="EMBL" id="UZAH01040958">
    <property type="protein sequence ID" value="VDP59544.1"/>
    <property type="molecule type" value="Genomic_DNA"/>
</dbReference>
<reference evidence="4" key="2">
    <citation type="submission" date="2019-09" db="UniProtKB">
        <authorList>
            <consortium name="WormBaseParasite"/>
        </authorList>
    </citation>
    <scope>IDENTIFICATION</scope>
</reference>
<keyword evidence="3" id="KW-1185">Reference proteome</keyword>
<name>A0A183GVU4_HELPZ</name>
<gene>
    <name evidence="2" type="ORF">HPBE_LOCUS26813</name>
</gene>
<feature type="compositionally biased region" description="Pro residues" evidence="1">
    <location>
        <begin position="159"/>
        <end position="168"/>
    </location>
</feature>
<protein>
    <submittedName>
        <fullName evidence="4">Myb-like domain-containing protein</fullName>
    </submittedName>
</protein>
<evidence type="ECO:0000313" key="2">
    <source>
        <dbReference type="EMBL" id="VDP59544.1"/>
    </source>
</evidence>
<accession>A0A183GVU4</accession>
<evidence type="ECO:0000313" key="3">
    <source>
        <dbReference type="Proteomes" id="UP000050761"/>
    </source>
</evidence>
<evidence type="ECO:0000256" key="1">
    <source>
        <dbReference type="SAM" id="MobiDB-lite"/>
    </source>
</evidence>
<sequence>MRSGNARPPRSRGPVPRLGEFPQQLTSQAHHLTSQQPSLGLPPSAKVDECLTRVRRGGGQAWTPREVEKLATLVSANCDARGRKQWVNIASAWELTRSDQESVRTIPSLTTAYYKFVRPTENAARPVLQGMAADPSSVEVVVEDPPEPAPQVLPREHSPGPPEDVSPSMPPVDVVELKAAMVAEFRLYYRKALLSLDRQSLRRPEGEIPEKTLILGNEILKEELLRSNSRSLTSLNASVYAIAKVIVTRVIQDYSDRLKPEKERLVEAAQQRSTLISLISILAAELRRRHAVNSGMHARARPTSSFRTLARVHAISRSRDILRLMTRLIGELNIVTLEVNKLEAAKQRFLQRKRGAPPVAREPRGALVCVPVDEVREHWKPIVGFKQPFTTTVELTAWAENHKRDAPRRPACSSAPSLSEADWKTLFSKVKPWKATGPDGIQGFWWKHLPEARDRLTKWCLRVLQKPKELPRWLCRGRVVLIPKGSSEAPGPGDFRPIACLNTCYKCRSLKNCHAGSAAVGSF</sequence>
<dbReference type="OrthoDB" id="1934719at2759"/>
<feature type="region of interest" description="Disordered" evidence="1">
    <location>
        <begin position="141"/>
        <end position="168"/>
    </location>
</feature>
<reference evidence="2 3" key="1">
    <citation type="submission" date="2018-11" db="EMBL/GenBank/DDBJ databases">
        <authorList>
            <consortium name="Pathogen Informatics"/>
        </authorList>
    </citation>
    <scope>NUCLEOTIDE SEQUENCE [LARGE SCALE GENOMIC DNA]</scope>
</reference>
<dbReference type="AlphaFoldDB" id="A0A183GVU4"/>
<dbReference type="Proteomes" id="UP000050761">
    <property type="component" value="Unassembled WGS sequence"/>
</dbReference>
<organism evidence="3 4">
    <name type="scientific">Heligmosomoides polygyrus</name>
    <name type="common">Parasitic roundworm</name>
    <dbReference type="NCBI Taxonomy" id="6339"/>
    <lineage>
        <taxon>Eukaryota</taxon>
        <taxon>Metazoa</taxon>
        <taxon>Ecdysozoa</taxon>
        <taxon>Nematoda</taxon>
        <taxon>Chromadorea</taxon>
        <taxon>Rhabditida</taxon>
        <taxon>Rhabditina</taxon>
        <taxon>Rhabditomorpha</taxon>
        <taxon>Strongyloidea</taxon>
        <taxon>Heligmosomidae</taxon>
        <taxon>Heligmosomoides</taxon>
    </lineage>
</organism>
<feature type="region of interest" description="Disordered" evidence="1">
    <location>
        <begin position="1"/>
        <end position="44"/>
    </location>
</feature>
<dbReference type="WBParaSite" id="HPBE_0002681401-mRNA-1">
    <property type="protein sequence ID" value="HPBE_0002681401-mRNA-1"/>
    <property type="gene ID" value="HPBE_0002681401"/>
</dbReference>
<proteinExistence type="predicted"/>
<accession>A0A3P8FN38</accession>
<feature type="compositionally biased region" description="Polar residues" evidence="1">
    <location>
        <begin position="23"/>
        <end position="38"/>
    </location>
</feature>
<evidence type="ECO:0000313" key="4">
    <source>
        <dbReference type="WBParaSite" id="HPBE_0002681401-mRNA-1"/>
    </source>
</evidence>